<reference evidence="2 3" key="1">
    <citation type="submission" date="2015-07" db="EMBL/GenBank/DDBJ databases">
        <title>Comparative genomics of the Sigatoka disease complex on banana suggests a link between parallel evolutionary changes in Pseudocercospora fijiensis and Pseudocercospora eumusae and increased virulence on the banana host.</title>
        <authorList>
            <person name="Chang T.-C."/>
            <person name="Salvucci A."/>
            <person name="Crous P.W."/>
            <person name="Stergiopoulos I."/>
        </authorList>
    </citation>
    <scope>NUCLEOTIDE SEQUENCE [LARGE SCALE GENOMIC DNA]</scope>
    <source>
        <strain evidence="2 3">CBS 114824</strain>
    </source>
</reference>
<feature type="compositionally biased region" description="Low complexity" evidence="1">
    <location>
        <begin position="70"/>
        <end position="83"/>
    </location>
</feature>
<evidence type="ECO:0000313" key="3">
    <source>
        <dbReference type="Proteomes" id="UP000070133"/>
    </source>
</evidence>
<feature type="region of interest" description="Disordered" evidence="1">
    <location>
        <begin position="247"/>
        <end position="278"/>
    </location>
</feature>
<feature type="compositionally biased region" description="Polar residues" evidence="1">
    <location>
        <begin position="153"/>
        <end position="162"/>
    </location>
</feature>
<keyword evidence="3" id="KW-1185">Reference proteome</keyword>
<accession>A0A139GWG8</accession>
<feature type="region of interest" description="Disordered" evidence="1">
    <location>
        <begin position="23"/>
        <end position="233"/>
    </location>
</feature>
<evidence type="ECO:0000313" key="2">
    <source>
        <dbReference type="EMBL" id="KXS94547.1"/>
    </source>
</evidence>
<name>A0A139GWG8_9PEZI</name>
<sequence>MDATSAVTGFLEKRVKKVVRARRDTNDKLAPQLTLQTSPTMATPEAPKLPRTCIAIPLTSNPPLHFAERQPSQPSSLPPSIQSALKQARGPCPKRIQISPGEDRARMLGIDPDSEAKSETAESKSLAVSGSENHEAVQPEQCNHSTRMDDSQESTTENSETIQPEEAEHVLETDDSSESATPESSTSQAHSCEDATETPESAGPTSPLWDAVQSEEFQQALEADDSSDTEDSEIWECHASARIAAEHESFHRNKSQNRRQKIFERPQELDSMIGADNS</sequence>
<dbReference type="OrthoDB" id="3650505at2759"/>
<evidence type="ECO:0000256" key="1">
    <source>
        <dbReference type="SAM" id="MobiDB-lite"/>
    </source>
</evidence>
<comment type="caution">
    <text evidence="2">The sequence shown here is derived from an EMBL/GenBank/DDBJ whole genome shotgun (WGS) entry which is preliminary data.</text>
</comment>
<proteinExistence type="predicted"/>
<feature type="compositionally biased region" description="Acidic residues" evidence="1">
    <location>
        <begin position="222"/>
        <end position="233"/>
    </location>
</feature>
<dbReference type="Proteomes" id="UP000070133">
    <property type="component" value="Unassembled WGS sequence"/>
</dbReference>
<dbReference type="EMBL" id="LFZN01000280">
    <property type="protein sequence ID" value="KXS94547.1"/>
    <property type="molecule type" value="Genomic_DNA"/>
</dbReference>
<organism evidence="2 3">
    <name type="scientific">Pseudocercospora eumusae</name>
    <dbReference type="NCBI Taxonomy" id="321146"/>
    <lineage>
        <taxon>Eukaryota</taxon>
        <taxon>Fungi</taxon>
        <taxon>Dikarya</taxon>
        <taxon>Ascomycota</taxon>
        <taxon>Pezizomycotina</taxon>
        <taxon>Dothideomycetes</taxon>
        <taxon>Dothideomycetidae</taxon>
        <taxon>Mycosphaerellales</taxon>
        <taxon>Mycosphaerellaceae</taxon>
        <taxon>Pseudocercospora</taxon>
    </lineage>
</organism>
<gene>
    <name evidence="2" type="ORF">AC578_7486</name>
</gene>
<protein>
    <submittedName>
        <fullName evidence="2">Uncharacterized protein</fullName>
    </submittedName>
</protein>
<dbReference type="AlphaFoldDB" id="A0A139GWG8"/>
<feature type="compositionally biased region" description="Low complexity" evidence="1">
    <location>
        <begin position="178"/>
        <end position="187"/>
    </location>
</feature>